<dbReference type="Proteomes" id="UP000191133">
    <property type="component" value="Unassembled WGS sequence"/>
</dbReference>
<dbReference type="InterPro" id="IPR029063">
    <property type="entry name" value="SAM-dependent_MTases_sf"/>
</dbReference>
<keyword evidence="1" id="KW-0808">Transferase</keyword>
<dbReference type="Pfam" id="PF13489">
    <property type="entry name" value="Methyltransf_23"/>
    <property type="match status" value="1"/>
</dbReference>
<sequence>MDKTYDAAYFQRWYRHADIGGSARLARKVALAVATAEYYLERPIRSVLDIGCGEGAWRAPLLKLRPKVEYLGFDSSEYAVRRYGRTRNLHLASFGDFAWLRPCAPVDLLVCSDVMHYVPNRELRAGLAGVTELTAGVAFLETFAAEDEFEGDHDGFQSRPARWYRRELTRQGLQAVGSHLWLGPALAGEAAALEQAAR</sequence>
<dbReference type="SUPFAM" id="SSF53335">
    <property type="entry name" value="S-adenosyl-L-methionine-dependent methyltransferases"/>
    <property type="match status" value="1"/>
</dbReference>
<protein>
    <submittedName>
        <fullName evidence="1">Methyltransferase domain-containing protein</fullName>
    </submittedName>
</protein>
<organism evidence="1 2">
    <name type="scientific">Stenotrophomonas indicatrix</name>
    <dbReference type="NCBI Taxonomy" id="2045451"/>
    <lineage>
        <taxon>Bacteria</taxon>
        <taxon>Pseudomonadati</taxon>
        <taxon>Pseudomonadota</taxon>
        <taxon>Gammaproteobacteria</taxon>
        <taxon>Lysobacterales</taxon>
        <taxon>Lysobacteraceae</taxon>
        <taxon>Stenotrophomonas</taxon>
    </lineage>
</organism>
<keyword evidence="1" id="KW-0489">Methyltransferase</keyword>
<dbReference type="AlphaFoldDB" id="A0A1W1GXV8"/>
<dbReference type="CDD" id="cd02440">
    <property type="entry name" value="AdoMet_MTases"/>
    <property type="match status" value="1"/>
</dbReference>
<proteinExistence type="predicted"/>
<evidence type="ECO:0000313" key="2">
    <source>
        <dbReference type="Proteomes" id="UP000191133"/>
    </source>
</evidence>
<reference evidence="2" key="1">
    <citation type="submission" date="2016-10" db="EMBL/GenBank/DDBJ databases">
        <authorList>
            <person name="Varghese N."/>
        </authorList>
    </citation>
    <scope>NUCLEOTIDE SEQUENCE [LARGE SCALE GENOMIC DNA]</scope>
    <source>
        <strain evidence="2">92MFCol6.1</strain>
    </source>
</reference>
<gene>
    <name evidence="1" type="ORF">SAMN04488690_1837</name>
</gene>
<dbReference type="GO" id="GO:0032259">
    <property type="term" value="P:methylation"/>
    <property type="evidence" value="ECO:0007669"/>
    <property type="project" value="UniProtKB-KW"/>
</dbReference>
<dbReference type="EMBL" id="FWEU01000002">
    <property type="protein sequence ID" value="SLM24118.1"/>
    <property type="molecule type" value="Genomic_DNA"/>
</dbReference>
<accession>A0A1W1GXV8</accession>
<dbReference type="GO" id="GO:0008168">
    <property type="term" value="F:methyltransferase activity"/>
    <property type="evidence" value="ECO:0007669"/>
    <property type="project" value="UniProtKB-KW"/>
</dbReference>
<dbReference type="RefSeq" id="WP_080149344.1">
    <property type="nucleotide sequence ID" value="NZ_FWEU01000002.1"/>
</dbReference>
<evidence type="ECO:0000313" key="1">
    <source>
        <dbReference type="EMBL" id="SLM24118.1"/>
    </source>
</evidence>
<dbReference type="Gene3D" id="3.40.50.150">
    <property type="entry name" value="Vaccinia Virus protein VP39"/>
    <property type="match status" value="1"/>
</dbReference>
<name>A0A1W1GXV8_9GAMM</name>